<dbReference type="Proteomes" id="UP001148482">
    <property type="component" value="Unassembled WGS sequence"/>
</dbReference>
<proteinExistence type="predicted"/>
<dbReference type="Pfam" id="PF13460">
    <property type="entry name" value="NAD_binding_10"/>
    <property type="match status" value="1"/>
</dbReference>
<dbReference type="EMBL" id="JAPJDA010000008">
    <property type="protein sequence ID" value="MCX2837746.1"/>
    <property type="molecule type" value="Genomic_DNA"/>
</dbReference>
<organism evidence="2 3">
    <name type="scientific">Salinimicrobium profundisediminis</name>
    <dbReference type="NCBI Taxonomy" id="2994553"/>
    <lineage>
        <taxon>Bacteria</taxon>
        <taxon>Pseudomonadati</taxon>
        <taxon>Bacteroidota</taxon>
        <taxon>Flavobacteriia</taxon>
        <taxon>Flavobacteriales</taxon>
        <taxon>Flavobacteriaceae</taxon>
        <taxon>Salinimicrobium</taxon>
    </lineage>
</organism>
<evidence type="ECO:0000313" key="3">
    <source>
        <dbReference type="Proteomes" id="UP001148482"/>
    </source>
</evidence>
<dbReference type="Gene3D" id="3.40.50.720">
    <property type="entry name" value="NAD(P)-binding Rossmann-like Domain"/>
    <property type="match status" value="1"/>
</dbReference>
<gene>
    <name evidence="2" type="ORF">OQ279_06225</name>
</gene>
<dbReference type="AlphaFoldDB" id="A0A9X3CVT1"/>
<dbReference type="PANTHER" id="PTHR15020:SF45">
    <property type="entry name" value="NAD(P)-BINDING DOMAIN-CONTAINING PROTEIN"/>
    <property type="match status" value="1"/>
</dbReference>
<reference evidence="2" key="1">
    <citation type="submission" date="2022-11" db="EMBL/GenBank/DDBJ databases">
        <title>Salinimicrobium profundisediminis sp. nov., isolated from deep-sea sediment of the Mariana Trench.</title>
        <authorList>
            <person name="Fu H."/>
        </authorList>
    </citation>
    <scope>NUCLEOTIDE SEQUENCE</scope>
    <source>
        <strain evidence="2">MT39</strain>
    </source>
</reference>
<keyword evidence="3" id="KW-1185">Reference proteome</keyword>
<accession>A0A9X3CVT1</accession>
<comment type="caution">
    <text evidence="2">The sequence shown here is derived from an EMBL/GenBank/DDBJ whole genome shotgun (WGS) entry which is preliminary data.</text>
</comment>
<sequence>MEEKILLAGASGALGLEVLKLLHQQGKDVRALVHSEDGAEEVSPYTNDIWKADASEGNDVIKDITKDVSIVISTLGKSVSLFTNRGKSFVENDFYANSNILDDAIKNGVKRFIYVSIKGAEKALEYEVAKSHKMFEDALEASGLDHTIIRPVGFYSGLHDLAIMAKRKVIPIVGDGEAKTNSIHQKDLAKVVVKYLQEGPELKEVGGPLIHTRREMADMVAEKVGGKVIPVPEKIAEWGMFLPEMVDDDISAKLHYFKFVTTHDMVGEKNGEITFEEYLNSLDLEKDLP</sequence>
<dbReference type="RefSeq" id="WP_266068987.1">
    <property type="nucleotide sequence ID" value="NZ_JAPJDA010000008.1"/>
</dbReference>
<dbReference type="PANTHER" id="PTHR15020">
    <property type="entry name" value="FLAVIN REDUCTASE-RELATED"/>
    <property type="match status" value="1"/>
</dbReference>
<evidence type="ECO:0000259" key="1">
    <source>
        <dbReference type="Pfam" id="PF13460"/>
    </source>
</evidence>
<dbReference type="InterPro" id="IPR036291">
    <property type="entry name" value="NAD(P)-bd_dom_sf"/>
</dbReference>
<feature type="domain" description="NAD(P)-binding" evidence="1">
    <location>
        <begin position="9"/>
        <end position="198"/>
    </location>
</feature>
<dbReference type="SUPFAM" id="SSF51735">
    <property type="entry name" value="NAD(P)-binding Rossmann-fold domains"/>
    <property type="match status" value="1"/>
</dbReference>
<dbReference type="InterPro" id="IPR016040">
    <property type="entry name" value="NAD(P)-bd_dom"/>
</dbReference>
<name>A0A9X3CVT1_9FLAO</name>
<protein>
    <submittedName>
        <fullName evidence="2">NAD(P)H-binding protein</fullName>
    </submittedName>
</protein>
<evidence type="ECO:0000313" key="2">
    <source>
        <dbReference type="EMBL" id="MCX2837746.1"/>
    </source>
</evidence>